<dbReference type="SMART" id="SM00487">
    <property type="entry name" value="DEXDc"/>
    <property type="match status" value="1"/>
</dbReference>
<dbReference type="InterPro" id="IPR006935">
    <property type="entry name" value="Helicase/UvrB_N"/>
</dbReference>
<comment type="catalytic activity">
    <reaction evidence="12">
        <text>Couples ATP hydrolysis with the unwinding of duplex DNA by translocating in the 3'-5' direction.</text>
        <dbReference type="EC" id="5.6.2.4"/>
    </reaction>
</comment>
<dbReference type="NCBIfam" id="TIGR00603">
    <property type="entry name" value="rad25"/>
    <property type="match status" value="1"/>
</dbReference>
<sequence>MIATHLDSSEVLSTSTRERRQQEAEAYVPADHASRPLWVAPDGHIFLESFSPVYKHARDFLIAISEPVCRPEHIHEYQLTAYSLYAAVSVGLQTNDIIEYLERLSKSALPRGIVEFIKADHASRPLWVAPDGHIFLESFSPVYKHARDFLIAISEPVCRPEHIHEYQLTAYSLYAAVSVGLQTNDIIEYLERLSKSALPRGIVEFIKMCTLSYGKVKLVLKHNRYFVESRHSDVIQKLLKDKVIQSCILEEEKPVEETQTQIEKINFPQEQMKEEEKKPEGEDVPEDIGELYGKMDGDDEEDAEIRSLQLLTFEIKQESIETVQKRCIELEYPLLAEYDFRNDTMNPNLGIDLKPSTTLRPYQEKSLRKMFGNSRARSGVIVLPCGAGKTLVGVTAVTTVNKRCLCLANSNVSVEQWRAQFKLWSTITDKQIVRFTREAKDTVPHGPDASKPVVCISTYSMVAYAGKRTYAAEEAMKFIESQEWGLLLLDEVHTIPAKMFRRVLTIVQAHCKLGLTATLVREDDKITDLNFLIGPKIYEANWMELQKAGHIAKVQCAEMKISLGLFFLDFSPGTCWEVFMEVHTIPAKMFRRVLTIVQAHCKLGLTATLVREDDKITDLNFLIGPKIYEANWMELQKAGHIAKVQCAEIIVFSDNVFALKKYAIEMNKPFLYGETSQNERMKILQNFQYNPRVNTIFVSKVADTSFDLPEANVLIQVSAHGGSRRQEAQRLGRILRAKKHSTDQFNAFFYSLVSQDTVEMGYSRKRQRFLVNQGYAYKESQLQLLQQVLAASDADAEEEDVKEEMADGTIRVSRREATMASVSGGSSVSYSNKSKQALADRHPLFKRFREK</sequence>
<feature type="region of interest" description="Disordered" evidence="17">
    <location>
        <begin position="796"/>
        <end position="851"/>
    </location>
</feature>
<dbReference type="SUPFAM" id="SSF52540">
    <property type="entry name" value="P-loop containing nucleoside triphosphate hydrolases"/>
    <property type="match status" value="2"/>
</dbReference>
<evidence type="ECO:0000256" key="16">
    <source>
        <dbReference type="ARBA" id="ARBA00048988"/>
    </source>
</evidence>
<organism evidence="20 21">
    <name type="scientific">Ancylostoma duodenale</name>
    <dbReference type="NCBI Taxonomy" id="51022"/>
    <lineage>
        <taxon>Eukaryota</taxon>
        <taxon>Metazoa</taxon>
        <taxon>Ecdysozoa</taxon>
        <taxon>Nematoda</taxon>
        <taxon>Chromadorea</taxon>
        <taxon>Rhabditida</taxon>
        <taxon>Rhabditina</taxon>
        <taxon>Rhabditomorpha</taxon>
        <taxon>Strongyloidea</taxon>
        <taxon>Ancylostomatidae</taxon>
        <taxon>Ancylostomatinae</taxon>
        <taxon>Ancylostoma</taxon>
    </lineage>
</organism>
<dbReference type="CDD" id="cd18029">
    <property type="entry name" value="DEXHc_XPB"/>
    <property type="match status" value="1"/>
</dbReference>
<evidence type="ECO:0000256" key="8">
    <source>
        <dbReference type="ARBA" id="ARBA00023125"/>
    </source>
</evidence>
<evidence type="ECO:0000259" key="18">
    <source>
        <dbReference type="PROSITE" id="PS51192"/>
    </source>
</evidence>
<dbReference type="EC" id="5.6.2.4" evidence="13"/>
<keyword evidence="11" id="KW-0539">Nucleus</keyword>
<reference evidence="20 21" key="1">
    <citation type="submission" date="2013-12" db="EMBL/GenBank/DDBJ databases">
        <title>Draft genome of the parsitic nematode Ancylostoma duodenale.</title>
        <authorList>
            <person name="Mitreva M."/>
        </authorList>
    </citation>
    <scope>NUCLEOTIDE SEQUENCE [LARGE SCALE GENOMIC DNA]</scope>
    <source>
        <strain evidence="20 21">Zhejiang</strain>
    </source>
</reference>
<dbReference type="CDD" id="cd18789">
    <property type="entry name" value="SF2_C_XPB"/>
    <property type="match status" value="1"/>
</dbReference>
<evidence type="ECO:0000256" key="10">
    <source>
        <dbReference type="ARBA" id="ARBA00023235"/>
    </source>
</evidence>
<evidence type="ECO:0000256" key="15">
    <source>
        <dbReference type="ARBA" id="ARBA00044810"/>
    </source>
</evidence>
<evidence type="ECO:0000256" key="7">
    <source>
        <dbReference type="ARBA" id="ARBA00022840"/>
    </source>
</evidence>
<keyword evidence="6" id="KW-0347">Helicase</keyword>
<evidence type="ECO:0000256" key="5">
    <source>
        <dbReference type="ARBA" id="ARBA00022801"/>
    </source>
</evidence>
<dbReference type="Pfam" id="PF13625">
    <property type="entry name" value="Helicase_C_3"/>
    <property type="match status" value="2"/>
</dbReference>
<gene>
    <name evidence="20" type="ORF">ANCDUO_05132</name>
</gene>
<keyword evidence="5" id="KW-0378">Hydrolase</keyword>
<dbReference type="InterPro" id="IPR027417">
    <property type="entry name" value="P-loop_NTPase"/>
</dbReference>
<keyword evidence="10" id="KW-0413">Isomerase</keyword>
<dbReference type="PANTHER" id="PTHR11274">
    <property type="entry name" value="RAD25/XP-B DNA REPAIR HELICASE"/>
    <property type="match status" value="1"/>
</dbReference>
<dbReference type="GO" id="GO:0005524">
    <property type="term" value="F:ATP binding"/>
    <property type="evidence" value="ECO:0007669"/>
    <property type="project" value="UniProtKB-KW"/>
</dbReference>
<evidence type="ECO:0000256" key="11">
    <source>
        <dbReference type="ARBA" id="ARBA00023242"/>
    </source>
</evidence>
<comment type="subcellular location">
    <subcellularLocation>
        <location evidence="1">Nucleus</location>
    </subcellularLocation>
</comment>
<evidence type="ECO:0000313" key="20">
    <source>
        <dbReference type="EMBL" id="KIH64557.1"/>
    </source>
</evidence>
<dbReference type="PANTHER" id="PTHR11274:SF0">
    <property type="entry name" value="GENERAL TRANSCRIPTION AND DNA REPAIR FACTOR IIH HELICASE SUBUNIT XPB"/>
    <property type="match status" value="1"/>
</dbReference>
<dbReference type="GO" id="GO:0097550">
    <property type="term" value="C:transcription preinitiation complex"/>
    <property type="evidence" value="ECO:0007669"/>
    <property type="project" value="TreeGrafter"/>
</dbReference>
<keyword evidence="7" id="KW-0067">ATP-binding</keyword>
<evidence type="ECO:0000256" key="4">
    <source>
        <dbReference type="ARBA" id="ARBA00022763"/>
    </source>
</evidence>
<dbReference type="InterPro" id="IPR032438">
    <property type="entry name" value="ERCC3_RAD25_C"/>
</dbReference>
<evidence type="ECO:0000256" key="9">
    <source>
        <dbReference type="ARBA" id="ARBA00023204"/>
    </source>
</evidence>
<dbReference type="GO" id="GO:0043138">
    <property type="term" value="F:3'-5' DNA helicase activity"/>
    <property type="evidence" value="ECO:0007669"/>
    <property type="project" value="UniProtKB-EC"/>
</dbReference>
<evidence type="ECO:0000256" key="3">
    <source>
        <dbReference type="ARBA" id="ARBA00022741"/>
    </source>
</evidence>
<dbReference type="EMBL" id="KN727996">
    <property type="protein sequence ID" value="KIH64557.1"/>
    <property type="molecule type" value="Genomic_DNA"/>
</dbReference>
<feature type="compositionally biased region" description="Basic and acidic residues" evidence="17">
    <location>
        <begin position="838"/>
        <end position="851"/>
    </location>
</feature>
<evidence type="ECO:0000256" key="17">
    <source>
        <dbReference type="SAM" id="MobiDB-lite"/>
    </source>
</evidence>
<feature type="compositionally biased region" description="Low complexity" evidence="17">
    <location>
        <begin position="821"/>
        <end position="835"/>
    </location>
</feature>
<dbReference type="GO" id="GO:0000112">
    <property type="term" value="C:nucleotide-excision repair factor 3 complex"/>
    <property type="evidence" value="ECO:0007669"/>
    <property type="project" value="TreeGrafter"/>
</dbReference>
<evidence type="ECO:0000256" key="13">
    <source>
        <dbReference type="ARBA" id="ARBA00034808"/>
    </source>
</evidence>
<accession>A0A0C2DPF6</accession>
<feature type="domain" description="Helicase ATP-binding" evidence="18">
    <location>
        <begin position="370"/>
        <end position="537"/>
    </location>
</feature>
<dbReference type="PROSITE" id="PS51194">
    <property type="entry name" value="HELICASE_CTER"/>
    <property type="match status" value="1"/>
</dbReference>
<dbReference type="SMART" id="SM00490">
    <property type="entry name" value="HELICc"/>
    <property type="match status" value="1"/>
</dbReference>
<dbReference type="PROSITE" id="PS51192">
    <property type="entry name" value="HELICASE_ATP_BIND_1"/>
    <property type="match status" value="1"/>
</dbReference>
<evidence type="ECO:0000259" key="19">
    <source>
        <dbReference type="PROSITE" id="PS51194"/>
    </source>
</evidence>
<dbReference type="PRINTS" id="PR00851">
    <property type="entry name" value="XRODRMPGMNTB"/>
</dbReference>
<dbReference type="Gene3D" id="3.40.50.300">
    <property type="entry name" value="P-loop containing nucleotide triphosphate hydrolases"/>
    <property type="match status" value="2"/>
</dbReference>
<dbReference type="InterPro" id="IPR014001">
    <property type="entry name" value="Helicase_ATP-bd"/>
</dbReference>
<keyword evidence="9" id="KW-0234">DNA repair</keyword>
<evidence type="ECO:0000313" key="21">
    <source>
        <dbReference type="Proteomes" id="UP000054047"/>
    </source>
</evidence>
<dbReference type="Pfam" id="PF16203">
    <property type="entry name" value="ERCC3_RAD25_C"/>
    <property type="match status" value="1"/>
</dbReference>
<dbReference type="Proteomes" id="UP000054047">
    <property type="component" value="Unassembled WGS sequence"/>
</dbReference>
<dbReference type="AlphaFoldDB" id="A0A0C2DPF6"/>
<feature type="region of interest" description="Disordered" evidence="17">
    <location>
        <begin position="1"/>
        <end position="21"/>
    </location>
</feature>
<evidence type="ECO:0000256" key="12">
    <source>
        <dbReference type="ARBA" id="ARBA00034617"/>
    </source>
</evidence>
<feature type="domain" description="Helicase C-terminal" evidence="19">
    <location>
        <begin position="636"/>
        <end position="785"/>
    </location>
</feature>
<name>A0A0C2DPF6_9BILA</name>
<comment type="catalytic activity">
    <reaction evidence="16">
        <text>ATP + H2O = ADP + phosphate + H(+)</text>
        <dbReference type="Rhea" id="RHEA:13065"/>
        <dbReference type="ChEBI" id="CHEBI:15377"/>
        <dbReference type="ChEBI" id="CHEBI:15378"/>
        <dbReference type="ChEBI" id="CHEBI:30616"/>
        <dbReference type="ChEBI" id="CHEBI:43474"/>
        <dbReference type="ChEBI" id="CHEBI:456216"/>
        <dbReference type="EC" id="5.6.2.4"/>
    </reaction>
</comment>
<dbReference type="GO" id="GO:0003677">
    <property type="term" value="F:DNA binding"/>
    <property type="evidence" value="ECO:0007669"/>
    <property type="project" value="UniProtKB-KW"/>
</dbReference>
<keyword evidence="8" id="KW-0238">DNA-binding</keyword>
<keyword evidence="21" id="KW-1185">Reference proteome</keyword>
<dbReference type="GO" id="GO:0016787">
    <property type="term" value="F:hydrolase activity"/>
    <property type="evidence" value="ECO:0007669"/>
    <property type="project" value="UniProtKB-KW"/>
</dbReference>
<dbReference type="OrthoDB" id="10262986at2759"/>
<dbReference type="InterPro" id="IPR001650">
    <property type="entry name" value="Helicase_C-like"/>
</dbReference>
<dbReference type="Pfam" id="PF04851">
    <property type="entry name" value="ResIII"/>
    <property type="match status" value="1"/>
</dbReference>
<keyword evidence="4" id="KW-0227">DNA damage</keyword>
<dbReference type="InterPro" id="IPR050615">
    <property type="entry name" value="ATP-dep_DNA_Helicase"/>
</dbReference>
<evidence type="ECO:0000256" key="1">
    <source>
        <dbReference type="ARBA" id="ARBA00004123"/>
    </source>
</evidence>
<dbReference type="InterPro" id="IPR032830">
    <property type="entry name" value="XPB/Ssl2_N"/>
</dbReference>
<dbReference type="InterPro" id="IPR001161">
    <property type="entry name" value="XPB/Ssl2"/>
</dbReference>
<keyword evidence="3" id="KW-0547">Nucleotide-binding</keyword>
<dbReference type="GO" id="GO:0005675">
    <property type="term" value="C:transcription factor TFIIH holo complex"/>
    <property type="evidence" value="ECO:0007669"/>
    <property type="project" value="TreeGrafter"/>
</dbReference>
<evidence type="ECO:0000256" key="14">
    <source>
        <dbReference type="ARBA" id="ARBA00044799"/>
    </source>
</evidence>
<dbReference type="GO" id="GO:0006367">
    <property type="term" value="P:transcription initiation at RNA polymerase II promoter"/>
    <property type="evidence" value="ECO:0007669"/>
    <property type="project" value="InterPro"/>
</dbReference>
<protein>
    <recommendedName>
        <fullName evidence="14">General transcription and DNA repair factor IIH helicase/translocase subunit XPB</fullName>
        <ecNumber evidence="13">5.6.2.4</ecNumber>
    </recommendedName>
    <alternativeName>
        <fullName evidence="15">DNA 3'-5' helicase/translocase XPB</fullName>
    </alternativeName>
</protein>
<evidence type="ECO:0000256" key="2">
    <source>
        <dbReference type="ARBA" id="ARBA00006637"/>
    </source>
</evidence>
<comment type="similarity">
    <text evidence="2">Belongs to the helicase family. RAD25/XPB subfamily.</text>
</comment>
<evidence type="ECO:0000256" key="6">
    <source>
        <dbReference type="ARBA" id="ARBA00022806"/>
    </source>
</evidence>
<proteinExistence type="inferred from homology"/>
<dbReference type="GO" id="GO:0006289">
    <property type="term" value="P:nucleotide-excision repair"/>
    <property type="evidence" value="ECO:0007669"/>
    <property type="project" value="InterPro"/>
</dbReference>
<dbReference type="FunFam" id="3.40.50.300:FF:000077">
    <property type="entry name" value="Probable DNA repair helicase RAD25"/>
    <property type="match status" value="1"/>
</dbReference>